<evidence type="ECO:0000313" key="8">
    <source>
        <dbReference type="Ensembl" id="ENSANAP00000004056.1"/>
    </source>
</evidence>
<organism evidence="8 9">
    <name type="scientific">Aotus nancymaae</name>
    <name type="common">Ma's night monkey</name>
    <dbReference type="NCBI Taxonomy" id="37293"/>
    <lineage>
        <taxon>Eukaryota</taxon>
        <taxon>Metazoa</taxon>
        <taxon>Chordata</taxon>
        <taxon>Craniata</taxon>
        <taxon>Vertebrata</taxon>
        <taxon>Euteleostomi</taxon>
        <taxon>Mammalia</taxon>
        <taxon>Eutheria</taxon>
        <taxon>Euarchontoglires</taxon>
        <taxon>Primates</taxon>
        <taxon>Haplorrhini</taxon>
        <taxon>Platyrrhini</taxon>
        <taxon>Aotidae</taxon>
        <taxon>Aotus</taxon>
    </lineage>
</organism>
<comment type="similarity">
    <text evidence="6">Belongs to the vestigial family.</text>
</comment>
<dbReference type="SMART" id="SM00711">
    <property type="entry name" value="TDU"/>
    <property type="match status" value="1"/>
</dbReference>
<dbReference type="Proteomes" id="UP000233020">
    <property type="component" value="Unplaced"/>
</dbReference>
<dbReference type="InterPro" id="IPR006627">
    <property type="entry name" value="TDU_repeat"/>
</dbReference>
<dbReference type="Pfam" id="PF07545">
    <property type="entry name" value="Vg_Tdu"/>
    <property type="match status" value="1"/>
</dbReference>
<keyword evidence="9" id="KW-1185">Reference proteome</keyword>
<evidence type="ECO:0000256" key="5">
    <source>
        <dbReference type="ARBA" id="ARBA00023242"/>
    </source>
</evidence>
<accession>A0A2K5C5S3</accession>
<dbReference type="Ensembl" id="ENSANAT00000021783.1">
    <property type="protein sequence ID" value="ENSANAP00000004056.1"/>
    <property type="gene ID" value="ENSANAG00000020110.1"/>
</dbReference>
<evidence type="ECO:0000256" key="3">
    <source>
        <dbReference type="ARBA" id="ARBA00023015"/>
    </source>
</evidence>
<evidence type="ECO:0000256" key="4">
    <source>
        <dbReference type="ARBA" id="ARBA00023163"/>
    </source>
</evidence>
<evidence type="ECO:0000256" key="2">
    <source>
        <dbReference type="ARBA" id="ARBA00004123"/>
    </source>
</evidence>
<proteinExistence type="inferred from homology"/>
<protein>
    <submittedName>
        <fullName evidence="8">Vestigial like family member 3</fullName>
    </submittedName>
</protein>
<feature type="compositionally biased region" description="Acidic residues" evidence="7">
    <location>
        <begin position="64"/>
        <end position="77"/>
    </location>
</feature>
<reference evidence="8" key="2">
    <citation type="submission" date="2025-09" db="UniProtKB">
        <authorList>
            <consortium name="Ensembl"/>
        </authorList>
    </citation>
    <scope>IDENTIFICATION</scope>
</reference>
<dbReference type="GO" id="GO:0005634">
    <property type="term" value="C:nucleus"/>
    <property type="evidence" value="ECO:0007669"/>
    <property type="project" value="UniProtKB-SubCell"/>
</dbReference>
<evidence type="ECO:0000256" key="1">
    <source>
        <dbReference type="ARBA" id="ARBA00002229"/>
    </source>
</evidence>
<dbReference type="PANTHER" id="PTHR15950">
    <property type="entry name" value="TRANSCRIPTION COFACTOR VESTIGIAL-LIKE PROTEIN"/>
    <property type="match status" value="1"/>
</dbReference>
<reference evidence="8" key="1">
    <citation type="submission" date="2025-08" db="UniProtKB">
        <authorList>
            <consortium name="Ensembl"/>
        </authorList>
    </citation>
    <scope>IDENTIFICATION</scope>
</reference>
<sequence length="214" mass="23406">MSCAEVMHHPQPYGASQYLPNPMAATTCPAACYQPAPQPGQQKKLAVFSKMQDSLEVTLPSKQEEEDEEEEEEEEEKDQPAEMEYLNSRCVLFTYFQGDIGSVVDEHFSRALGQAITLHPESAISKSKMGLTPLWRAPAGSALDPSYGPLLMPSVHAARIPAPQCDITKTEPPTVTTATSAWAGAFHGTVDIVPSVGFDTGLQHQDKNKESPWY</sequence>
<dbReference type="GeneTree" id="ENSGT00530000063353"/>
<dbReference type="OrthoDB" id="10069705at2759"/>
<dbReference type="OMA" id="XSSALSS"/>
<comment type="function">
    <text evidence="1">May act as a specific coactivator for the mammalian TEFs.</text>
</comment>
<dbReference type="AlphaFoldDB" id="A0A2K5C5S3"/>
<comment type="subcellular location">
    <subcellularLocation>
        <location evidence="2">Nucleus</location>
    </subcellularLocation>
</comment>
<keyword evidence="4" id="KW-0804">Transcription</keyword>
<dbReference type="GO" id="GO:0006355">
    <property type="term" value="P:regulation of DNA-templated transcription"/>
    <property type="evidence" value="ECO:0007669"/>
    <property type="project" value="InterPro"/>
</dbReference>
<feature type="region of interest" description="Disordered" evidence="7">
    <location>
        <begin position="55"/>
        <end position="82"/>
    </location>
</feature>
<evidence type="ECO:0000256" key="6">
    <source>
        <dbReference type="ARBA" id="ARBA00025784"/>
    </source>
</evidence>
<keyword evidence="5" id="KW-0539">Nucleus</keyword>
<evidence type="ECO:0000313" key="9">
    <source>
        <dbReference type="Proteomes" id="UP000233020"/>
    </source>
</evidence>
<keyword evidence="3" id="KW-0805">Transcription regulation</keyword>
<dbReference type="STRING" id="37293.ENSANAP00000004056"/>
<name>A0A2K5C5S3_AOTNA</name>
<dbReference type="InterPro" id="IPR011520">
    <property type="entry name" value="Vg_fam"/>
</dbReference>
<gene>
    <name evidence="8" type="primary">VGLL3</name>
</gene>
<dbReference type="PANTHER" id="PTHR15950:SF16">
    <property type="entry name" value="TRANSCRIPTION COFACTOR VESTIGIAL-LIKE PROTEIN 3"/>
    <property type="match status" value="1"/>
</dbReference>
<evidence type="ECO:0000256" key="7">
    <source>
        <dbReference type="SAM" id="MobiDB-lite"/>
    </source>
</evidence>